<sequence>MSSTEPDETPSVPVPPAAPEAPAAPEPPAAPAYGAAPVAAAPAAPAPAAAPAAVPYGAAYAAPGPIEPRALSITAMVCGIVGVVLSFFWLGFLPAAAAVVFGHIAQRRERAAKPFWLTGIITGYAGIAISLLWGLVALVPILFALFLIPAAITYS</sequence>
<feature type="transmembrane region" description="Helical" evidence="2">
    <location>
        <begin position="115"/>
        <end position="148"/>
    </location>
</feature>
<dbReference type="EMBL" id="VFOM01000001">
    <property type="protein sequence ID" value="TQL48891.1"/>
    <property type="molecule type" value="Genomic_DNA"/>
</dbReference>
<keyword evidence="4" id="KW-1185">Reference proteome</keyword>
<dbReference type="Proteomes" id="UP000317998">
    <property type="component" value="Unassembled WGS sequence"/>
</dbReference>
<protein>
    <recommendedName>
        <fullName evidence="5">DUF4190 domain-containing protein</fullName>
    </recommendedName>
</protein>
<keyword evidence="2" id="KW-1133">Transmembrane helix</keyword>
<evidence type="ECO:0000256" key="1">
    <source>
        <dbReference type="SAM" id="MobiDB-lite"/>
    </source>
</evidence>
<name>A0A542YLG8_9MICO</name>
<proteinExistence type="predicted"/>
<accession>A0A542YLG8</accession>
<comment type="caution">
    <text evidence="3">The sequence shown here is derived from an EMBL/GenBank/DDBJ whole genome shotgun (WGS) entry which is preliminary data.</text>
</comment>
<keyword evidence="2" id="KW-0472">Membrane</keyword>
<dbReference type="RefSeq" id="WP_141880953.1">
    <property type="nucleotide sequence ID" value="NZ_VFOM01000001.1"/>
</dbReference>
<evidence type="ECO:0008006" key="5">
    <source>
        <dbReference type="Google" id="ProtNLM"/>
    </source>
</evidence>
<evidence type="ECO:0000313" key="3">
    <source>
        <dbReference type="EMBL" id="TQL48891.1"/>
    </source>
</evidence>
<feature type="transmembrane region" description="Helical" evidence="2">
    <location>
        <begin position="73"/>
        <end position="103"/>
    </location>
</feature>
<dbReference type="OrthoDB" id="5124674at2"/>
<gene>
    <name evidence="3" type="ORF">FB562_1998</name>
</gene>
<feature type="compositionally biased region" description="Pro residues" evidence="1">
    <location>
        <begin position="12"/>
        <end position="28"/>
    </location>
</feature>
<dbReference type="AlphaFoldDB" id="A0A542YLG8"/>
<feature type="region of interest" description="Disordered" evidence="1">
    <location>
        <begin position="1"/>
        <end position="28"/>
    </location>
</feature>
<evidence type="ECO:0000256" key="2">
    <source>
        <dbReference type="SAM" id="Phobius"/>
    </source>
</evidence>
<reference evidence="3 4" key="1">
    <citation type="submission" date="2019-06" db="EMBL/GenBank/DDBJ databases">
        <title>Sequencing the genomes of 1000 actinobacteria strains.</title>
        <authorList>
            <person name="Klenk H.-P."/>
        </authorList>
    </citation>
    <scope>NUCLEOTIDE SEQUENCE [LARGE SCALE GENOMIC DNA]</scope>
    <source>
        <strain evidence="3 4">DSM 26477</strain>
    </source>
</reference>
<keyword evidence="2" id="KW-0812">Transmembrane</keyword>
<evidence type="ECO:0000313" key="4">
    <source>
        <dbReference type="Proteomes" id="UP000317998"/>
    </source>
</evidence>
<organism evidence="3 4">
    <name type="scientific">Homoserinimonas aerilata</name>
    <dbReference type="NCBI Taxonomy" id="1162970"/>
    <lineage>
        <taxon>Bacteria</taxon>
        <taxon>Bacillati</taxon>
        <taxon>Actinomycetota</taxon>
        <taxon>Actinomycetes</taxon>
        <taxon>Micrococcales</taxon>
        <taxon>Microbacteriaceae</taxon>
        <taxon>Homoserinimonas</taxon>
    </lineage>
</organism>